<keyword evidence="2" id="KW-1185">Reference proteome</keyword>
<accession>A0A1Q9E8L6</accession>
<proteinExistence type="predicted"/>
<organism evidence="1 2">
    <name type="scientific">Symbiodinium microadriaticum</name>
    <name type="common">Dinoflagellate</name>
    <name type="synonym">Zooxanthella microadriatica</name>
    <dbReference type="NCBI Taxonomy" id="2951"/>
    <lineage>
        <taxon>Eukaryota</taxon>
        <taxon>Sar</taxon>
        <taxon>Alveolata</taxon>
        <taxon>Dinophyceae</taxon>
        <taxon>Suessiales</taxon>
        <taxon>Symbiodiniaceae</taxon>
        <taxon>Symbiodinium</taxon>
    </lineage>
</organism>
<comment type="caution">
    <text evidence="1">The sequence shown here is derived from an EMBL/GenBank/DDBJ whole genome shotgun (WGS) entry which is preliminary data.</text>
</comment>
<protein>
    <recommendedName>
        <fullName evidence="3">Ubiquitin-like domain-containing protein</fullName>
    </recommendedName>
</protein>
<dbReference type="Proteomes" id="UP000186817">
    <property type="component" value="Unassembled WGS sequence"/>
</dbReference>
<reference evidence="1 2" key="1">
    <citation type="submission" date="2016-02" db="EMBL/GenBank/DDBJ databases">
        <title>Genome analysis of coral dinoflagellate symbionts highlights evolutionary adaptations to a symbiotic lifestyle.</title>
        <authorList>
            <person name="Aranda M."/>
            <person name="Li Y."/>
            <person name="Liew Y.J."/>
            <person name="Baumgarten S."/>
            <person name="Simakov O."/>
            <person name="Wilson M."/>
            <person name="Piel J."/>
            <person name="Ashoor H."/>
            <person name="Bougouffa S."/>
            <person name="Bajic V.B."/>
            <person name="Ryu T."/>
            <person name="Ravasi T."/>
            <person name="Bayer T."/>
            <person name="Micklem G."/>
            <person name="Kim H."/>
            <person name="Bhak J."/>
            <person name="Lajeunesse T.C."/>
            <person name="Voolstra C.R."/>
        </authorList>
    </citation>
    <scope>NUCLEOTIDE SEQUENCE [LARGE SCALE GENOMIC DNA]</scope>
    <source>
        <strain evidence="1 2">CCMP2467</strain>
    </source>
</reference>
<name>A0A1Q9E8L6_SYMMI</name>
<gene>
    <name evidence="1" type="ORF">AK812_SmicGene13251</name>
</gene>
<evidence type="ECO:0000313" key="1">
    <source>
        <dbReference type="EMBL" id="OLQ03750.1"/>
    </source>
</evidence>
<sequence length="231" mass="26196">MPVRGKNTPIRRYARKIRRYADTPIQEQIRRYADTPIQEQIRRYADTPIQEANTPIRRSGQGGYVSSSTDIPVSDAVLVPVPTSMEKDITFQMKGDMNTISVGFKEMIEETEEKDMPTVIANLREETEKKVLEYEYAKSIMEPTEKKVEKNFKIIVQHNGIQKSFDVTATTTATSLRDASAKSFGYKDGFSNLNLFYGNTKITQGKRANLQGQKLKQMGVVLTDKSILVMV</sequence>
<dbReference type="OrthoDB" id="10319461at2759"/>
<evidence type="ECO:0008006" key="3">
    <source>
        <dbReference type="Google" id="ProtNLM"/>
    </source>
</evidence>
<evidence type="ECO:0000313" key="2">
    <source>
        <dbReference type="Proteomes" id="UP000186817"/>
    </source>
</evidence>
<dbReference type="EMBL" id="LSRX01000228">
    <property type="protein sequence ID" value="OLQ03750.1"/>
    <property type="molecule type" value="Genomic_DNA"/>
</dbReference>
<dbReference type="AlphaFoldDB" id="A0A1Q9E8L6"/>